<dbReference type="InterPro" id="IPR011060">
    <property type="entry name" value="RibuloseP-bd_barrel"/>
</dbReference>
<feature type="binding site" evidence="10">
    <location>
        <position position="177"/>
    </location>
    <ligand>
        <name>a divalent metal cation</name>
        <dbReference type="ChEBI" id="CHEBI:60240"/>
    </ligand>
</feature>
<feature type="binding site" evidence="10">
    <location>
        <position position="9"/>
    </location>
    <ligand>
        <name>substrate</name>
    </ligand>
</feature>
<sequence length="222" mass="24098">MQPYLLAPSILSADLARLGEEVTHVLEAGADVVHFDVMDNHYVPNLTFGPMICQALRNYGVTAPIDVHLMVSPVDELIEQFADAGASMISFHPEASQHVDRSLQLIRDKGCQAGLVLNPATPLQVLDYVWDRLDFILLMSVNPGFGGQAFIPATLAKIEAVKQQIEQRGLNIRLAVDGGVKQDNIVEIAKAGADMFIAGSAIFGQGDYNEVVGQFRQKLATV</sequence>
<dbReference type="PROSITE" id="PS01085">
    <property type="entry name" value="RIBUL_P_3_EPIMER_1"/>
    <property type="match status" value="1"/>
</dbReference>
<evidence type="ECO:0000313" key="13">
    <source>
        <dbReference type="Proteomes" id="UP000292554"/>
    </source>
</evidence>
<comment type="cofactor">
    <cofactor evidence="2">
        <name>Mn(2+)</name>
        <dbReference type="ChEBI" id="CHEBI:29035"/>
    </cofactor>
</comment>
<evidence type="ECO:0000256" key="7">
    <source>
        <dbReference type="ARBA" id="ARBA00013188"/>
    </source>
</evidence>
<dbReference type="InterPro" id="IPR026019">
    <property type="entry name" value="Ribul_P_3_epim"/>
</dbReference>
<comment type="cofactor">
    <cofactor evidence="5">
        <name>Fe(2+)</name>
        <dbReference type="ChEBI" id="CHEBI:29033"/>
    </cofactor>
</comment>
<evidence type="ECO:0000256" key="4">
    <source>
        <dbReference type="ARBA" id="ARBA00001947"/>
    </source>
</evidence>
<feature type="active site" description="Proton acceptor" evidence="10">
    <location>
        <position position="36"/>
    </location>
</feature>
<evidence type="ECO:0000256" key="3">
    <source>
        <dbReference type="ARBA" id="ARBA00001941"/>
    </source>
</evidence>
<feature type="binding site" evidence="10">
    <location>
        <position position="34"/>
    </location>
    <ligand>
        <name>a divalent metal cation</name>
        <dbReference type="ChEBI" id="CHEBI:60240"/>
    </ligand>
</feature>
<dbReference type="Gene3D" id="3.20.20.70">
    <property type="entry name" value="Aldolase class I"/>
    <property type="match status" value="1"/>
</dbReference>
<evidence type="ECO:0000256" key="9">
    <source>
        <dbReference type="ARBA" id="ARBA00023235"/>
    </source>
</evidence>
<organism evidence="12 13">
    <name type="scientific">Corallincola luteus</name>
    <dbReference type="NCBI Taxonomy" id="1775177"/>
    <lineage>
        <taxon>Bacteria</taxon>
        <taxon>Pseudomonadati</taxon>
        <taxon>Pseudomonadota</taxon>
        <taxon>Gammaproteobacteria</taxon>
        <taxon>Alteromonadales</taxon>
        <taxon>Psychromonadaceae</taxon>
        <taxon>Corallincola</taxon>
    </lineage>
</organism>
<dbReference type="CDD" id="cd00429">
    <property type="entry name" value="RPE"/>
    <property type="match status" value="1"/>
</dbReference>
<comment type="cofactor">
    <cofactor evidence="3">
        <name>Co(2+)</name>
        <dbReference type="ChEBI" id="CHEBI:48828"/>
    </cofactor>
</comment>
<keyword evidence="13" id="KW-1185">Reference proteome</keyword>
<keyword evidence="9 10" id="KW-0413">Isomerase</keyword>
<comment type="cofactor">
    <cofactor evidence="10">
        <name>a divalent metal cation</name>
        <dbReference type="ChEBI" id="CHEBI:60240"/>
    </cofactor>
    <text evidence="10">Binds 1 divalent metal cation per subunit.</text>
</comment>
<dbReference type="NCBIfam" id="TIGR01163">
    <property type="entry name" value="rpe"/>
    <property type="match status" value="1"/>
</dbReference>
<keyword evidence="8 10" id="KW-0479">Metal-binding</keyword>
<comment type="similarity">
    <text evidence="6 10 11">Belongs to the ribulose-phosphate 3-epimerase family.</text>
</comment>
<evidence type="ECO:0000256" key="8">
    <source>
        <dbReference type="ARBA" id="ARBA00022723"/>
    </source>
</evidence>
<comment type="cofactor">
    <cofactor evidence="4">
        <name>Zn(2+)</name>
        <dbReference type="ChEBI" id="CHEBI:29105"/>
    </cofactor>
</comment>
<dbReference type="RefSeq" id="WP_131413998.1">
    <property type="nucleotide sequence ID" value="NZ_SJXE01000001.1"/>
</dbReference>
<feature type="binding site" evidence="10">
    <location>
        <position position="68"/>
    </location>
    <ligand>
        <name>substrate</name>
    </ligand>
</feature>
<dbReference type="NCBIfam" id="NF004076">
    <property type="entry name" value="PRK05581.1-4"/>
    <property type="match status" value="1"/>
</dbReference>
<dbReference type="PROSITE" id="PS01086">
    <property type="entry name" value="RIBUL_P_3_EPIMER_2"/>
    <property type="match status" value="1"/>
</dbReference>
<dbReference type="InterPro" id="IPR013785">
    <property type="entry name" value="Aldolase_TIM"/>
</dbReference>
<name>A0ABY2AQ88_9GAMM</name>
<dbReference type="SUPFAM" id="SSF51366">
    <property type="entry name" value="Ribulose-phoshate binding barrel"/>
    <property type="match status" value="1"/>
</dbReference>
<evidence type="ECO:0000256" key="11">
    <source>
        <dbReference type="PIRNR" id="PIRNR001461"/>
    </source>
</evidence>
<dbReference type="Proteomes" id="UP000292554">
    <property type="component" value="Unassembled WGS sequence"/>
</dbReference>
<evidence type="ECO:0000313" key="12">
    <source>
        <dbReference type="EMBL" id="TCI04528.1"/>
    </source>
</evidence>
<proteinExistence type="inferred from homology"/>
<feature type="active site" description="Proton donor" evidence="10">
    <location>
        <position position="177"/>
    </location>
</feature>
<comment type="catalytic activity">
    <reaction evidence="1 10 11">
        <text>D-ribulose 5-phosphate = D-xylulose 5-phosphate</text>
        <dbReference type="Rhea" id="RHEA:13677"/>
        <dbReference type="ChEBI" id="CHEBI:57737"/>
        <dbReference type="ChEBI" id="CHEBI:58121"/>
        <dbReference type="EC" id="5.1.3.1"/>
    </reaction>
</comment>
<protein>
    <recommendedName>
        <fullName evidence="7 10">Ribulose-phosphate 3-epimerase</fullName>
        <ecNumber evidence="7 10">5.1.3.1</ecNumber>
    </recommendedName>
</protein>
<feature type="binding site" evidence="10">
    <location>
        <position position="68"/>
    </location>
    <ligand>
        <name>a divalent metal cation</name>
        <dbReference type="ChEBI" id="CHEBI:60240"/>
    </ligand>
</feature>
<dbReference type="Pfam" id="PF00834">
    <property type="entry name" value="Ribul_P_3_epim"/>
    <property type="match status" value="1"/>
</dbReference>
<dbReference type="InterPro" id="IPR000056">
    <property type="entry name" value="Ribul_P_3_epim-like"/>
</dbReference>
<evidence type="ECO:0000256" key="2">
    <source>
        <dbReference type="ARBA" id="ARBA00001936"/>
    </source>
</evidence>
<evidence type="ECO:0000256" key="5">
    <source>
        <dbReference type="ARBA" id="ARBA00001954"/>
    </source>
</evidence>
<accession>A0ABY2AQ88</accession>
<dbReference type="PANTHER" id="PTHR11749">
    <property type="entry name" value="RIBULOSE-5-PHOSPHATE-3-EPIMERASE"/>
    <property type="match status" value="1"/>
</dbReference>
<gene>
    <name evidence="10" type="primary">rpe</name>
    <name evidence="12" type="ORF">EZV61_00690</name>
</gene>
<keyword evidence="10 11" id="KW-0119">Carbohydrate metabolism</keyword>
<comment type="pathway">
    <text evidence="10">Carbohydrate degradation.</text>
</comment>
<reference evidence="12 13" key="1">
    <citation type="submission" date="2019-02" db="EMBL/GenBank/DDBJ databases">
        <title>Corallincola luteus sp. nov., a marine bacterium isolated from surface sediment of Bohai Sea in China.</title>
        <authorList>
            <person name="Ren Q."/>
        </authorList>
    </citation>
    <scope>NUCLEOTIDE SEQUENCE [LARGE SCALE GENOMIC DNA]</scope>
    <source>
        <strain evidence="12 13">DASS28</strain>
    </source>
</reference>
<evidence type="ECO:0000256" key="1">
    <source>
        <dbReference type="ARBA" id="ARBA00001782"/>
    </source>
</evidence>
<dbReference type="EC" id="5.1.3.1" evidence="7 10"/>
<dbReference type="GO" id="GO:0004750">
    <property type="term" value="F:D-ribulose-phosphate 3-epimerase activity"/>
    <property type="evidence" value="ECO:0007669"/>
    <property type="project" value="UniProtKB-EC"/>
</dbReference>
<feature type="binding site" evidence="10">
    <location>
        <begin position="177"/>
        <end position="179"/>
    </location>
    <ligand>
        <name>substrate</name>
    </ligand>
</feature>
<dbReference type="EMBL" id="SJXE01000001">
    <property type="protein sequence ID" value="TCI04528.1"/>
    <property type="molecule type" value="Genomic_DNA"/>
</dbReference>
<evidence type="ECO:0000256" key="10">
    <source>
        <dbReference type="HAMAP-Rule" id="MF_02227"/>
    </source>
</evidence>
<feature type="binding site" evidence="10">
    <location>
        <begin position="144"/>
        <end position="147"/>
    </location>
    <ligand>
        <name>substrate</name>
    </ligand>
</feature>
<feature type="binding site" evidence="10">
    <location>
        <begin position="199"/>
        <end position="200"/>
    </location>
    <ligand>
        <name>substrate</name>
    </ligand>
</feature>
<dbReference type="HAMAP" id="MF_02227">
    <property type="entry name" value="RPE"/>
    <property type="match status" value="1"/>
</dbReference>
<comment type="function">
    <text evidence="10">Catalyzes the reversible epimerization of D-ribulose 5-phosphate to D-xylulose 5-phosphate.</text>
</comment>
<comment type="caution">
    <text evidence="12">The sequence shown here is derived from an EMBL/GenBank/DDBJ whole genome shotgun (WGS) entry which is preliminary data.</text>
</comment>
<dbReference type="PIRSF" id="PIRSF001461">
    <property type="entry name" value="RPE"/>
    <property type="match status" value="1"/>
</dbReference>
<evidence type="ECO:0000256" key="6">
    <source>
        <dbReference type="ARBA" id="ARBA00009541"/>
    </source>
</evidence>
<feature type="binding site" evidence="10">
    <location>
        <position position="36"/>
    </location>
    <ligand>
        <name>a divalent metal cation</name>
        <dbReference type="ChEBI" id="CHEBI:60240"/>
    </ligand>
</feature>